<dbReference type="RefSeq" id="WP_179564887.1">
    <property type="nucleotide sequence ID" value="NZ_JACBZY010000001.1"/>
</dbReference>
<feature type="transmembrane region" description="Helical" evidence="6">
    <location>
        <begin position="150"/>
        <end position="169"/>
    </location>
</feature>
<protein>
    <submittedName>
        <fullName evidence="8">Putative flippase GtrA</fullName>
    </submittedName>
</protein>
<keyword evidence="4 6" id="KW-1133">Transmembrane helix</keyword>
<evidence type="ECO:0000259" key="7">
    <source>
        <dbReference type="Pfam" id="PF04138"/>
    </source>
</evidence>
<reference evidence="8 9" key="1">
    <citation type="submission" date="2020-07" db="EMBL/GenBank/DDBJ databases">
        <title>Sequencing the genomes of 1000 actinobacteria strains.</title>
        <authorList>
            <person name="Klenk H.-P."/>
        </authorList>
    </citation>
    <scope>NUCLEOTIDE SEQUENCE [LARGE SCALE GENOMIC DNA]</scope>
    <source>
        <strain evidence="8 9">DSM 23141</strain>
    </source>
</reference>
<dbReference type="PANTHER" id="PTHR38459">
    <property type="entry name" value="PROPHAGE BACTOPRENOL-LINKED GLUCOSE TRANSLOCASE HOMOLOG"/>
    <property type="match status" value="1"/>
</dbReference>
<dbReference type="InterPro" id="IPR007267">
    <property type="entry name" value="GtrA_DPMS_TM"/>
</dbReference>
<evidence type="ECO:0000256" key="2">
    <source>
        <dbReference type="ARBA" id="ARBA00009399"/>
    </source>
</evidence>
<dbReference type="Proteomes" id="UP000553888">
    <property type="component" value="Unassembled WGS sequence"/>
</dbReference>
<evidence type="ECO:0000256" key="6">
    <source>
        <dbReference type="SAM" id="Phobius"/>
    </source>
</evidence>
<dbReference type="PANTHER" id="PTHR38459:SF1">
    <property type="entry name" value="PROPHAGE BACTOPRENOL-LINKED GLUCOSE TRANSLOCASE HOMOLOG"/>
    <property type="match status" value="1"/>
</dbReference>
<feature type="domain" description="GtrA/DPMS transmembrane" evidence="7">
    <location>
        <begin position="54"/>
        <end position="118"/>
    </location>
</feature>
<evidence type="ECO:0000256" key="4">
    <source>
        <dbReference type="ARBA" id="ARBA00022989"/>
    </source>
</evidence>
<name>A0A852Y940_9MICO</name>
<evidence type="ECO:0000313" key="9">
    <source>
        <dbReference type="Proteomes" id="UP000553888"/>
    </source>
</evidence>
<keyword evidence="3 6" id="KW-0812">Transmembrane</keyword>
<feature type="domain" description="GtrA/DPMS transmembrane" evidence="7">
    <location>
        <begin position="144"/>
        <end position="205"/>
    </location>
</feature>
<dbReference type="InterPro" id="IPR051401">
    <property type="entry name" value="GtrA_CellWall_Glycosyl"/>
</dbReference>
<evidence type="ECO:0000256" key="1">
    <source>
        <dbReference type="ARBA" id="ARBA00004141"/>
    </source>
</evidence>
<sequence length="225" mass="22908">MSETLSRGAGPVTASLPVVDPTEHAARAGRALGALSAWFDGSPLRRLVKQGLSFLAVGGVGFVIDIGVFNLLRATVLDPAHVAGGALWAKAISVSLAIAVNWIGNRFWTFGAERRARAAERSAAHERAGAVGSGASGGAGTAVAGEAARFVVASLLGSGISLLCLFVSHDLMHFTSALADNLSANFIGLGLGTLLRFALYRLWVFAPARGTIADASASASASAPL</sequence>
<dbReference type="AlphaFoldDB" id="A0A852Y940"/>
<evidence type="ECO:0000313" key="8">
    <source>
        <dbReference type="EMBL" id="NYG97890.1"/>
    </source>
</evidence>
<dbReference type="GO" id="GO:0005886">
    <property type="term" value="C:plasma membrane"/>
    <property type="evidence" value="ECO:0007669"/>
    <property type="project" value="TreeGrafter"/>
</dbReference>
<feature type="transmembrane region" description="Helical" evidence="6">
    <location>
        <begin position="181"/>
        <end position="199"/>
    </location>
</feature>
<comment type="similarity">
    <text evidence="2">Belongs to the GtrA family.</text>
</comment>
<evidence type="ECO:0000256" key="3">
    <source>
        <dbReference type="ARBA" id="ARBA00022692"/>
    </source>
</evidence>
<comment type="subcellular location">
    <subcellularLocation>
        <location evidence="1">Membrane</location>
        <topology evidence="1">Multi-pass membrane protein</topology>
    </subcellularLocation>
</comment>
<keyword evidence="5 6" id="KW-0472">Membrane</keyword>
<organism evidence="8 9">
    <name type="scientific">Schumannella luteola</name>
    <dbReference type="NCBI Taxonomy" id="472059"/>
    <lineage>
        <taxon>Bacteria</taxon>
        <taxon>Bacillati</taxon>
        <taxon>Actinomycetota</taxon>
        <taxon>Actinomycetes</taxon>
        <taxon>Micrococcales</taxon>
        <taxon>Microbacteriaceae</taxon>
        <taxon>Schumannella</taxon>
    </lineage>
</organism>
<dbReference type="Pfam" id="PF04138">
    <property type="entry name" value="GtrA_DPMS_TM"/>
    <property type="match status" value="2"/>
</dbReference>
<evidence type="ECO:0000256" key="5">
    <source>
        <dbReference type="ARBA" id="ARBA00023136"/>
    </source>
</evidence>
<keyword evidence="9" id="KW-1185">Reference proteome</keyword>
<proteinExistence type="inferred from homology"/>
<feature type="transmembrane region" description="Helical" evidence="6">
    <location>
        <begin position="87"/>
        <end position="108"/>
    </location>
</feature>
<dbReference type="GO" id="GO:0000271">
    <property type="term" value="P:polysaccharide biosynthetic process"/>
    <property type="evidence" value="ECO:0007669"/>
    <property type="project" value="InterPro"/>
</dbReference>
<accession>A0A852Y940</accession>
<feature type="transmembrane region" description="Helical" evidence="6">
    <location>
        <begin position="52"/>
        <end position="72"/>
    </location>
</feature>
<comment type="caution">
    <text evidence="8">The sequence shown here is derived from an EMBL/GenBank/DDBJ whole genome shotgun (WGS) entry which is preliminary data.</text>
</comment>
<dbReference type="EMBL" id="JACBZY010000001">
    <property type="protein sequence ID" value="NYG97890.1"/>
    <property type="molecule type" value="Genomic_DNA"/>
</dbReference>
<gene>
    <name evidence="8" type="ORF">BJ979_000516</name>
</gene>